<feature type="transmembrane region" description="Helical" evidence="2">
    <location>
        <begin position="163"/>
        <end position="183"/>
    </location>
</feature>
<comment type="caution">
    <text evidence="4">The sequence shown here is derived from an EMBL/GenBank/DDBJ whole genome shotgun (WGS) entry which is preliminary data.</text>
</comment>
<keyword evidence="2" id="KW-1133">Transmembrane helix</keyword>
<dbReference type="InterPro" id="IPR032350">
    <property type="entry name" value="Nbr1_FW"/>
</dbReference>
<keyword evidence="2" id="KW-0812">Transmembrane</keyword>
<organism evidence="4 5">
    <name type="scientific">Actinomadura yumaensis</name>
    <dbReference type="NCBI Taxonomy" id="111807"/>
    <lineage>
        <taxon>Bacteria</taxon>
        <taxon>Bacillati</taxon>
        <taxon>Actinomycetota</taxon>
        <taxon>Actinomycetes</taxon>
        <taxon>Streptosporangiales</taxon>
        <taxon>Thermomonosporaceae</taxon>
        <taxon>Actinomadura</taxon>
    </lineage>
</organism>
<evidence type="ECO:0000256" key="2">
    <source>
        <dbReference type="SAM" id="Phobius"/>
    </source>
</evidence>
<name>A0ABW2D1X9_9ACTN</name>
<proteinExistence type="predicted"/>
<dbReference type="Proteomes" id="UP001596380">
    <property type="component" value="Unassembled WGS sequence"/>
</dbReference>
<evidence type="ECO:0000313" key="5">
    <source>
        <dbReference type="Proteomes" id="UP001596380"/>
    </source>
</evidence>
<dbReference type="Gene3D" id="2.60.40.10">
    <property type="entry name" value="Immunoglobulins"/>
    <property type="match status" value="1"/>
</dbReference>
<dbReference type="PANTHER" id="PTHR20930">
    <property type="entry name" value="OVARIAN CARCINOMA ANTIGEN CA125-RELATED"/>
    <property type="match status" value="1"/>
</dbReference>
<dbReference type="RefSeq" id="WP_206681171.1">
    <property type="nucleotide sequence ID" value="NZ_JBHSXE010000001.1"/>
</dbReference>
<dbReference type="PANTHER" id="PTHR20930:SF0">
    <property type="entry name" value="PROTEIN ILRUN"/>
    <property type="match status" value="1"/>
</dbReference>
<sequence>MSTPVGEGRDGGRRGRRSRRPDPGEGPAAALAERLWRLKKEAGDPSYAEMSSALGAAASKSSLAAAARGRGLPTWGTTWEFVRVLAVDRLGADPERTEREWRAYWEEARDALTAAEDAAALPTGTDPEPTSATPSPPADPPRANESVDGDTQPVGVRPRRRPYLYVVAAAVVAALVAGVVVLVNAGHGSSAGKDGKGGKDGEGTRANAGRRDDSRFEGDVTYPDGTKVRGGTTFRKVWRIRNTGDLHWKRRYLLRVGSGPCSAPKSVAMPDAAPGQAVDVGVRVTAPRTPGRCRIYWKMADEHGRVLMPDKRPVFLDVAVVRP</sequence>
<evidence type="ECO:0000256" key="1">
    <source>
        <dbReference type="SAM" id="MobiDB-lite"/>
    </source>
</evidence>
<accession>A0ABW2D1X9</accession>
<feature type="domain" description="Nbr1 FW" evidence="3">
    <location>
        <begin position="221"/>
        <end position="306"/>
    </location>
</feature>
<dbReference type="EMBL" id="JBHSXS010000062">
    <property type="protein sequence ID" value="MFC6886881.1"/>
    <property type="molecule type" value="Genomic_DNA"/>
</dbReference>
<feature type="region of interest" description="Disordered" evidence="1">
    <location>
        <begin position="1"/>
        <end position="29"/>
    </location>
</feature>
<keyword evidence="5" id="KW-1185">Reference proteome</keyword>
<dbReference type="CDD" id="cd14947">
    <property type="entry name" value="NBR1_like"/>
    <property type="match status" value="1"/>
</dbReference>
<feature type="compositionally biased region" description="Basic and acidic residues" evidence="1">
    <location>
        <begin position="193"/>
        <end position="217"/>
    </location>
</feature>
<reference evidence="5" key="1">
    <citation type="journal article" date="2019" name="Int. J. Syst. Evol. Microbiol.">
        <title>The Global Catalogue of Microorganisms (GCM) 10K type strain sequencing project: providing services to taxonomists for standard genome sequencing and annotation.</title>
        <authorList>
            <consortium name="The Broad Institute Genomics Platform"/>
            <consortium name="The Broad Institute Genome Sequencing Center for Infectious Disease"/>
            <person name="Wu L."/>
            <person name="Ma J."/>
        </authorList>
    </citation>
    <scope>NUCLEOTIDE SEQUENCE [LARGE SCALE GENOMIC DNA]</scope>
    <source>
        <strain evidence="5">JCM 3369</strain>
    </source>
</reference>
<dbReference type="Pfam" id="PF16158">
    <property type="entry name" value="N_BRCA1_IG"/>
    <property type="match status" value="1"/>
</dbReference>
<gene>
    <name evidence="4" type="ORF">ACFQKB_44455</name>
</gene>
<feature type="region of interest" description="Disordered" evidence="1">
    <location>
        <begin position="186"/>
        <end position="217"/>
    </location>
</feature>
<evidence type="ECO:0000259" key="3">
    <source>
        <dbReference type="Pfam" id="PF16158"/>
    </source>
</evidence>
<keyword evidence="2" id="KW-0472">Membrane</keyword>
<dbReference type="InterPro" id="IPR013783">
    <property type="entry name" value="Ig-like_fold"/>
</dbReference>
<protein>
    <submittedName>
        <fullName evidence="4">NBR1-Ig-like domain-containing protein</fullName>
    </submittedName>
</protein>
<evidence type="ECO:0000313" key="4">
    <source>
        <dbReference type="EMBL" id="MFC6886881.1"/>
    </source>
</evidence>
<feature type="region of interest" description="Disordered" evidence="1">
    <location>
        <begin position="121"/>
        <end position="155"/>
    </location>
</feature>
<feature type="compositionally biased region" description="Low complexity" evidence="1">
    <location>
        <begin position="121"/>
        <end position="133"/>
    </location>
</feature>